<dbReference type="AlphaFoldDB" id="A0A175RIC9"/>
<dbReference type="STRING" id="33881.NS184_14290"/>
<feature type="transmembrane region" description="Helical" evidence="1">
    <location>
        <begin position="12"/>
        <end position="33"/>
    </location>
</feature>
<organism evidence="2 3">
    <name type="scientific">Curtobacterium luteum</name>
    <dbReference type="NCBI Taxonomy" id="33881"/>
    <lineage>
        <taxon>Bacteria</taxon>
        <taxon>Bacillati</taxon>
        <taxon>Actinomycetota</taxon>
        <taxon>Actinomycetes</taxon>
        <taxon>Micrococcales</taxon>
        <taxon>Microbacteriaceae</taxon>
        <taxon>Curtobacterium</taxon>
    </lineage>
</organism>
<feature type="transmembrane region" description="Helical" evidence="1">
    <location>
        <begin position="53"/>
        <end position="75"/>
    </location>
</feature>
<dbReference type="PATRIC" id="fig|33881.3.peg.3325"/>
<evidence type="ECO:0000256" key="1">
    <source>
        <dbReference type="SAM" id="Phobius"/>
    </source>
</evidence>
<evidence type="ECO:0008006" key="4">
    <source>
        <dbReference type="Google" id="ProtNLM"/>
    </source>
</evidence>
<dbReference type="Proteomes" id="UP000078252">
    <property type="component" value="Unassembled WGS sequence"/>
</dbReference>
<dbReference type="EMBL" id="LDQC01000088">
    <property type="protein sequence ID" value="KTR03161.1"/>
    <property type="molecule type" value="Genomic_DNA"/>
</dbReference>
<keyword evidence="1" id="KW-0812">Transmembrane</keyword>
<protein>
    <recommendedName>
        <fullName evidence="4">Alkaline shock response membrane anchor protein AmaP</fullName>
    </recommendedName>
</protein>
<proteinExistence type="predicted"/>
<sequence length="187" mass="19852">MTKSNRTLNRIILLVLGLVAVIVGLTIGVGVLAPVRTALQPYVTFPSNVTVPAASLWIVAAACAVLIVLALLWVFTRGRGGTSVAVRERNGEDQVTINVALVRDVIDHELAGVRDVVGSKVDTYLVKKQRAARIRVNVRRGGDAVSVLDAVDDAIGVLDRTLGRQVPVLVHLTGGTRAALAKPTRVQ</sequence>
<dbReference type="RefSeq" id="WP_058726766.1">
    <property type="nucleotide sequence ID" value="NZ_LDQC01000088.1"/>
</dbReference>
<evidence type="ECO:0000313" key="2">
    <source>
        <dbReference type="EMBL" id="KTR03161.1"/>
    </source>
</evidence>
<evidence type="ECO:0000313" key="3">
    <source>
        <dbReference type="Proteomes" id="UP000078252"/>
    </source>
</evidence>
<comment type="caution">
    <text evidence="2">The sequence shown here is derived from an EMBL/GenBank/DDBJ whole genome shotgun (WGS) entry which is preliminary data.</text>
</comment>
<accession>A0A175RIC9</accession>
<keyword evidence="1" id="KW-0472">Membrane</keyword>
<keyword evidence="1" id="KW-1133">Transmembrane helix</keyword>
<name>A0A175RIC9_9MICO</name>
<reference evidence="2 3" key="1">
    <citation type="journal article" date="2016" name="Front. Microbiol.">
        <title>Genomic Resource of Rice Seed Associated Bacteria.</title>
        <authorList>
            <person name="Midha S."/>
            <person name="Bansal K."/>
            <person name="Sharma S."/>
            <person name="Kumar N."/>
            <person name="Patil P.P."/>
            <person name="Chaudhry V."/>
            <person name="Patil P.B."/>
        </authorList>
    </citation>
    <scope>NUCLEOTIDE SEQUENCE [LARGE SCALE GENOMIC DNA]</scope>
    <source>
        <strain evidence="2 3">NS184</strain>
    </source>
</reference>
<dbReference type="OrthoDB" id="5123397at2"/>
<gene>
    <name evidence="2" type="ORF">NS184_14290</name>
</gene>